<feature type="compositionally biased region" description="Low complexity" evidence="1">
    <location>
        <begin position="969"/>
        <end position="980"/>
    </location>
</feature>
<evidence type="ECO:0000313" key="3">
    <source>
        <dbReference type="Proteomes" id="UP001148838"/>
    </source>
</evidence>
<name>A0ABQ8U1H4_PERAM</name>
<sequence length="1083" mass="121593">MGPMWSGAHPRRNDPRSQREPGHSDDRVIIGNIRLSDLKFRILGYNRLQVRQIHVYISNGIKWTLTLREEQRLRVFENKVVRKIFGAKRDEVTGEWRKLHNAELQALYTSPDIIRNIKSRRLRWAGHVARMGESRNAYRVLVGRPERKRPLGRLRRRWENNIKINLREVGYDCRDWINLAQDRDRWWAYMRAGMNLRMVFFDCYVVTFDLPMPHLRRQIRKVLNRQSVAPSSLNLLIALCEDKIQEALVTHASSSDKIQEELVTHAPSSDKIQGELITHAPSLDKIQKELVTHAPSSDKIQEELVTHAPLSDKIQAELVTHASSSDKIQKELVTHASSSDKIQEELVTHAPSSDKIQKELVTHASSSDKIQEELVTHAPLSDKIQEELVTHAFSLDRIQEELTEPITHASSSDKIQEEPITRAPSSGKTHAPSSDKIQEELVNHAPSSNKIQGELINHAPSSNKIQEELVTHTPLSDEIQEELVTHIPLSDKIQEELVTHAPSDKIQEELIAHALSSDRIWEEVVAHVASSSDRIWEEMVAHAPSSDKIQEELIAHAPSSDKIQEGMVTHAPSSDKVQEELVTHAASDKIQEELIAHAPFSDKIWEEVVAHAPSSDKIQEASAAQATPLNVAATESDQVEKEVCRRRKKRSLSVVRSRKRNRSRSNSLGNTRSSSLDNPRMKRARSASVTSMNKRYSLDPVPGRRSPICTRSRTEKECLNLRRINGRRRLFPSAVPPHSVLLLQNSTNKINVDEKVTNSPEKSASSGGEKKSDSVCTGIPVDGGVSSSEGSAAAVSRSEREVIVAAEVIGCVGDATLDNTKMPAVGQSGVEMVDNSRPEHGTRENGFAEGEIHSVGRENVDVSITGDCFQCVESSKKVSPQKRKNKLISSNIRSFMRPYSTVITRSKSRPILRSKIFSRPSQLYVYPKLSHQTRFRRKNKNRQKHRSRREIFVNSKVAKKVVERKVLTARQSRSRSVASSPVKCGSPQKQKSRSFSCSEILGASALEVAGGSLISLRKCRSPRESVSEVSGTKGASVKLCVRAMPSTSLRRRLTWVTCPSRVGSWTSMKQSVNAGRCFRMILW</sequence>
<feature type="compositionally biased region" description="Basic and acidic residues" evidence="1">
    <location>
        <begin position="11"/>
        <end position="24"/>
    </location>
</feature>
<feature type="compositionally biased region" description="Basic residues" evidence="1">
    <location>
        <begin position="644"/>
        <end position="663"/>
    </location>
</feature>
<reference evidence="2 3" key="1">
    <citation type="journal article" date="2022" name="Allergy">
        <title>Genome assembly and annotation of Periplaneta americana reveal a comprehensive cockroach allergen profile.</title>
        <authorList>
            <person name="Wang L."/>
            <person name="Xiong Q."/>
            <person name="Saelim N."/>
            <person name="Wang L."/>
            <person name="Nong W."/>
            <person name="Wan A.T."/>
            <person name="Shi M."/>
            <person name="Liu X."/>
            <person name="Cao Q."/>
            <person name="Hui J.H.L."/>
            <person name="Sookrung N."/>
            <person name="Leung T.F."/>
            <person name="Tungtrongchitr A."/>
            <person name="Tsui S.K.W."/>
        </authorList>
    </citation>
    <scope>NUCLEOTIDE SEQUENCE [LARGE SCALE GENOMIC DNA]</scope>
    <source>
        <strain evidence="2">PWHHKU_190912</strain>
    </source>
</reference>
<feature type="region of interest" description="Disordered" evidence="1">
    <location>
        <begin position="1"/>
        <end position="24"/>
    </location>
</feature>
<feature type="region of interest" description="Disordered" evidence="1">
    <location>
        <begin position="969"/>
        <end position="990"/>
    </location>
</feature>
<keyword evidence="3" id="KW-1185">Reference proteome</keyword>
<proteinExistence type="predicted"/>
<accession>A0ABQ8U1H4</accession>
<feature type="compositionally biased region" description="Low complexity" evidence="1">
    <location>
        <begin position="783"/>
        <end position="796"/>
    </location>
</feature>
<feature type="compositionally biased region" description="Low complexity" evidence="1">
    <location>
        <begin position="664"/>
        <end position="676"/>
    </location>
</feature>
<evidence type="ECO:0000256" key="1">
    <source>
        <dbReference type="SAM" id="MobiDB-lite"/>
    </source>
</evidence>
<organism evidence="2 3">
    <name type="scientific">Periplaneta americana</name>
    <name type="common">American cockroach</name>
    <name type="synonym">Blatta americana</name>
    <dbReference type="NCBI Taxonomy" id="6978"/>
    <lineage>
        <taxon>Eukaryota</taxon>
        <taxon>Metazoa</taxon>
        <taxon>Ecdysozoa</taxon>
        <taxon>Arthropoda</taxon>
        <taxon>Hexapoda</taxon>
        <taxon>Insecta</taxon>
        <taxon>Pterygota</taxon>
        <taxon>Neoptera</taxon>
        <taxon>Polyneoptera</taxon>
        <taxon>Dictyoptera</taxon>
        <taxon>Blattodea</taxon>
        <taxon>Blattoidea</taxon>
        <taxon>Blattidae</taxon>
        <taxon>Blattinae</taxon>
        <taxon>Periplaneta</taxon>
    </lineage>
</organism>
<feature type="compositionally biased region" description="Polar residues" evidence="1">
    <location>
        <begin position="423"/>
        <end position="432"/>
    </location>
</feature>
<comment type="caution">
    <text evidence="2">The sequence shown here is derived from an EMBL/GenBank/DDBJ whole genome shotgun (WGS) entry which is preliminary data.</text>
</comment>
<dbReference type="Proteomes" id="UP001148838">
    <property type="component" value="Unassembled WGS sequence"/>
</dbReference>
<gene>
    <name evidence="2" type="ORF">ANN_03858</name>
</gene>
<evidence type="ECO:0000313" key="2">
    <source>
        <dbReference type="EMBL" id="KAJ4452333.1"/>
    </source>
</evidence>
<feature type="region of interest" description="Disordered" evidence="1">
    <location>
        <begin position="404"/>
        <end position="433"/>
    </location>
</feature>
<protein>
    <submittedName>
        <fullName evidence="2">Uncharacterized protein</fullName>
    </submittedName>
</protein>
<feature type="region of interest" description="Disordered" evidence="1">
    <location>
        <begin position="633"/>
        <end position="709"/>
    </location>
</feature>
<feature type="region of interest" description="Disordered" evidence="1">
    <location>
        <begin position="752"/>
        <end position="796"/>
    </location>
</feature>
<dbReference type="EMBL" id="JAJSOF020000001">
    <property type="protein sequence ID" value="KAJ4452333.1"/>
    <property type="molecule type" value="Genomic_DNA"/>
</dbReference>